<accession>A0A401SYQ6</accession>
<dbReference type="Proteomes" id="UP000287033">
    <property type="component" value="Unassembled WGS sequence"/>
</dbReference>
<dbReference type="PANTHER" id="PTHR11675:SF3">
    <property type="entry name" value="POLYPEPTIDE N-ACETYLGALACTOSAMINYLTRANSFERASE 16"/>
    <property type="match status" value="1"/>
</dbReference>
<dbReference type="InterPro" id="IPR029044">
    <property type="entry name" value="Nucleotide-diphossugar_trans"/>
</dbReference>
<reference evidence="2 3" key="1">
    <citation type="journal article" date="2018" name="Nat. Ecol. Evol.">
        <title>Shark genomes provide insights into elasmobranch evolution and the origin of vertebrates.</title>
        <authorList>
            <person name="Hara Y"/>
            <person name="Yamaguchi K"/>
            <person name="Onimaru K"/>
            <person name="Kadota M"/>
            <person name="Koyanagi M"/>
            <person name="Keeley SD"/>
            <person name="Tatsumi K"/>
            <person name="Tanaka K"/>
            <person name="Motone F"/>
            <person name="Kageyama Y"/>
            <person name="Nozu R"/>
            <person name="Adachi N"/>
            <person name="Nishimura O"/>
            <person name="Nakagawa R"/>
            <person name="Tanegashima C"/>
            <person name="Kiyatake I"/>
            <person name="Matsumoto R"/>
            <person name="Murakumo K"/>
            <person name="Nishida K"/>
            <person name="Terakita A"/>
            <person name="Kuratani S"/>
            <person name="Sato K"/>
            <person name="Hyodo S Kuraku.S."/>
        </authorList>
    </citation>
    <scope>NUCLEOTIDE SEQUENCE [LARGE SCALE GENOMIC DNA]</scope>
</reference>
<proteinExistence type="predicted"/>
<dbReference type="GO" id="GO:0006493">
    <property type="term" value="P:protein O-linked glycosylation"/>
    <property type="evidence" value="ECO:0007669"/>
    <property type="project" value="TreeGrafter"/>
</dbReference>
<dbReference type="GO" id="GO:0004653">
    <property type="term" value="F:polypeptide N-acetylgalactosaminyltransferase activity"/>
    <property type="evidence" value="ECO:0007669"/>
    <property type="project" value="TreeGrafter"/>
</dbReference>
<evidence type="ECO:0008006" key="4">
    <source>
        <dbReference type="Google" id="ProtNLM"/>
    </source>
</evidence>
<evidence type="ECO:0000313" key="3">
    <source>
        <dbReference type="Proteomes" id="UP000287033"/>
    </source>
</evidence>
<sequence length="124" mass="14403">MTVLLLFQVTRPPWLDGAHAQAFDEKAYLLSKTLKPGDDPYGRHAFNQQESDRLPSDRAIRDTRHYRCSALQYSPDLPVTSVIITFHNEARSTLLRTVKRYQHTITSHMRCPRHRMSRLLPVCS</sequence>
<dbReference type="AlphaFoldDB" id="A0A401SYQ6"/>
<dbReference type="PANTHER" id="PTHR11675">
    <property type="entry name" value="N-ACETYLGALACTOSAMINYLTRANSFERASE"/>
    <property type="match status" value="1"/>
</dbReference>
<keyword evidence="1" id="KW-1015">Disulfide bond</keyword>
<dbReference type="GO" id="GO:0005794">
    <property type="term" value="C:Golgi apparatus"/>
    <property type="evidence" value="ECO:0007669"/>
    <property type="project" value="TreeGrafter"/>
</dbReference>
<evidence type="ECO:0000256" key="1">
    <source>
        <dbReference type="ARBA" id="ARBA00023157"/>
    </source>
</evidence>
<keyword evidence="3" id="KW-1185">Reference proteome</keyword>
<organism evidence="2 3">
    <name type="scientific">Chiloscyllium punctatum</name>
    <name type="common">Brownbanded bambooshark</name>
    <name type="synonym">Hemiscyllium punctatum</name>
    <dbReference type="NCBI Taxonomy" id="137246"/>
    <lineage>
        <taxon>Eukaryota</taxon>
        <taxon>Metazoa</taxon>
        <taxon>Chordata</taxon>
        <taxon>Craniata</taxon>
        <taxon>Vertebrata</taxon>
        <taxon>Chondrichthyes</taxon>
        <taxon>Elasmobranchii</taxon>
        <taxon>Galeomorphii</taxon>
        <taxon>Galeoidea</taxon>
        <taxon>Orectolobiformes</taxon>
        <taxon>Hemiscylliidae</taxon>
        <taxon>Chiloscyllium</taxon>
    </lineage>
</organism>
<comment type="caution">
    <text evidence="2">The sequence shown here is derived from an EMBL/GenBank/DDBJ whole genome shotgun (WGS) entry which is preliminary data.</text>
</comment>
<dbReference type="OrthoDB" id="6119243at2759"/>
<evidence type="ECO:0000313" key="2">
    <source>
        <dbReference type="EMBL" id="GCC35530.1"/>
    </source>
</evidence>
<protein>
    <recommendedName>
        <fullName evidence="4">Glycosyltransferase 2-like domain-containing protein</fullName>
    </recommendedName>
</protein>
<name>A0A401SYQ6_CHIPU</name>
<dbReference type="Gene3D" id="3.90.550.10">
    <property type="entry name" value="Spore Coat Polysaccharide Biosynthesis Protein SpsA, Chain A"/>
    <property type="match status" value="1"/>
</dbReference>
<dbReference type="EMBL" id="BEZZ01000713">
    <property type="protein sequence ID" value="GCC35530.1"/>
    <property type="molecule type" value="Genomic_DNA"/>
</dbReference>
<gene>
    <name evidence="2" type="ORF">chiPu_0014015</name>
</gene>
<dbReference type="STRING" id="137246.A0A401SYQ6"/>